<keyword evidence="14" id="KW-1208">Phospholipid metabolism</keyword>
<keyword evidence="12 16" id="KW-0472">Membrane</keyword>
<keyword evidence="5" id="KW-0489">Methyltransferase</keyword>
<evidence type="ECO:0000256" key="16">
    <source>
        <dbReference type="SAM" id="Phobius"/>
    </source>
</evidence>
<dbReference type="Pfam" id="PF04191">
    <property type="entry name" value="PEMT"/>
    <property type="match status" value="1"/>
</dbReference>
<dbReference type="AlphaFoldDB" id="A0A9Q0EK50"/>
<evidence type="ECO:0000256" key="4">
    <source>
        <dbReference type="ARBA" id="ARBA00022516"/>
    </source>
</evidence>
<evidence type="ECO:0000256" key="9">
    <source>
        <dbReference type="ARBA" id="ARBA00022824"/>
    </source>
</evidence>
<dbReference type="Gene3D" id="1.20.120.1630">
    <property type="match status" value="1"/>
</dbReference>
<dbReference type="EC" id="2.1.1.71" evidence="15"/>
<keyword evidence="10 16" id="KW-1133">Transmembrane helix</keyword>
<reference evidence="17" key="1">
    <citation type="submission" date="2022-07" db="EMBL/GenBank/DDBJ databases">
        <title>Chromosome-level genome of Muraenolepis orangiensis.</title>
        <authorList>
            <person name="Kim J."/>
        </authorList>
    </citation>
    <scope>NUCLEOTIDE SEQUENCE</scope>
    <source>
        <strain evidence="17">KU_S4_2022</strain>
        <tissue evidence="17">Muscle</tissue>
    </source>
</reference>
<evidence type="ECO:0000256" key="3">
    <source>
        <dbReference type="ARBA" id="ARBA00005189"/>
    </source>
</evidence>
<comment type="subcellular location">
    <subcellularLocation>
        <location evidence="1">Endoplasmic reticulum membrane</location>
        <topology evidence="1">Multi-pass membrane protein</topology>
    </subcellularLocation>
</comment>
<dbReference type="GO" id="GO:0004608">
    <property type="term" value="F:phosphatidylethanolamine N-methyltransferase activity"/>
    <property type="evidence" value="ECO:0007669"/>
    <property type="project" value="TreeGrafter"/>
</dbReference>
<keyword evidence="8 16" id="KW-0812">Transmembrane</keyword>
<feature type="transmembrane region" description="Helical" evidence="16">
    <location>
        <begin position="25"/>
        <end position="48"/>
    </location>
</feature>
<evidence type="ECO:0000256" key="1">
    <source>
        <dbReference type="ARBA" id="ARBA00004477"/>
    </source>
</evidence>
<keyword evidence="6" id="KW-0808">Transferase</keyword>
<protein>
    <recommendedName>
        <fullName evidence="15">phosphatidyl-N-methylethanolamine N-methyltransferase</fullName>
        <ecNumber evidence="15">2.1.1.71</ecNumber>
    </recommendedName>
</protein>
<evidence type="ECO:0000256" key="5">
    <source>
        <dbReference type="ARBA" id="ARBA00022603"/>
    </source>
</evidence>
<evidence type="ECO:0000256" key="12">
    <source>
        <dbReference type="ARBA" id="ARBA00023136"/>
    </source>
</evidence>
<keyword evidence="7" id="KW-0949">S-adenosyl-L-methionine</keyword>
<evidence type="ECO:0000256" key="14">
    <source>
        <dbReference type="ARBA" id="ARBA00023264"/>
    </source>
</evidence>
<keyword evidence="13" id="KW-0594">Phospholipid biosynthesis</keyword>
<evidence type="ECO:0000313" key="18">
    <source>
        <dbReference type="Proteomes" id="UP001148018"/>
    </source>
</evidence>
<dbReference type="EMBL" id="JANIIK010000040">
    <property type="protein sequence ID" value="KAJ3608376.1"/>
    <property type="molecule type" value="Genomic_DNA"/>
</dbReference>
<evidence type="ECO:0000256" key="11">
    <source>
        <dbReference type="ARBA" id="ARBA00023098"/>
    </source>
</evidence>
<dbReference type="PANTHER" id="PTHR15458:SF5">
    <property type="entry name" value="PHOSPHATIDYLETHANOLAMINE N-METHYLTRANSFERASE"/>
    <property type="match status" value="1"/>
</dbReference>
<organism evidence="17 18">
    <name type="scientific">Muraenolepis orangiensis</name>
    <name type="common">Patagonian moray cod</name>
    <dbReference type="NCBI Taxonomy" id="630683"/>
    <lineage>
        <taxon>Eukaryota</taxon>
        <taxon>Metazoa</taxon>
        <taxon>Chordata</taxon>
        <taxon>Craniata</taxon>
        <taxon>Vertebrata</taxon>
        <taxon>Euteleostomi</taxon>
        <taxon>Actinopterygii</taxon>
        <taxon>Neopterygii</taxon>
        <taxon>Teleostei</taxon>
        <taxon>Neoteleostei</taxon>
        <taxon>Acanthomorphata</taxon>
        <taxon>Zeiogadaria</taxon>
        <taxon>Gadariae</taxon>
        <taxon>Gadiformes</taxon>
        <taxon>Muraenolepidoidei</taxon>
        <taxon>Muraenolepididae</taxon>
        <taxon>Muraenolepis</taxon>
    </lineage>
</organism>
<evidence type="ECO:0000256" key="13">
    <source>
        <dbReference type="ARBA" id="ARBA00023209"/>
    </source>
</evidence>
<evidence type="ECO:0000256" key="10">
    <source>
        <dbReference type="ARBA" id="ARBA00022989"/>
    </source>
</evidence>
<dbReference type="GO" id="GO:0000773">
    <property type="term" value="F:phosphatidyl-N-methylethanolamine N-methyltransferase activity"/>
    <property type="evidence" value="ECO:0007669"/>
    <property type="project" value="UniProtKB-EC"/>
</dbReference>
<comment type="pathway">
    <text evidence="3">Lipid metabolism.</text>
</comment>
<evidence type="ECO:0000256" key="6">
    <source>
        <dbReference type="ARBA" id="ARBA00022679"/>
    </source>
</evidence>
<dbReference type="InterPro" id="IPR024960">
    <property type="entry name" value="PEMT/MFAP"/>
</dbReference>
<dbReference type="OrthoDB" id="8300106at2759"/>
<comment type="pathway">
    <text evidence="2">Phospholipid metabolism; phosphatidylcholine biosynthesis.</text>
</comment>
<evidence type="ECO:0000256" key="8">
    <source>
        <dbReference type="ARBA" id="ARBA00022692"/>
    </source>
</evidence>
<accession>A0A9Q0EK50</accession>
<sequence length="73" mass="8173">MDEQVTSFPFGLTENPMYWGSTANYLGLALIGASPVGLVLTAVVFISYKVAIVFEGPFTQQIYRERSQRCKHK</sequence>
<evidence type="ECO:0000256" key="15">
    <source>
        <dbReference type="ARBA" id="ARBA00034137"/>
    </source>
</evidence>
<dbReference type="GO" id="GO:0006656">
    <property type="term" value="P:phosphatidylcholine biosynthetic process"/>
    <property type="evidence" value="ECO:0007669"/>
    <property type="project" value="InterPro"/>
</dbReference>
<keyword evidence="11" id="KW-0443">Lipid metabolism</keyword>
<keyword evidence="4" id="KW-0444">Lipid biosynthesis</keyword>
<proteinExistence type="predicted"/>
<dbReference type="Proteomes" id="UP001148018">
    <property type="component" value="Unassembled WGS sequence"/>
</dbReference>
<dbReference type="GO" id="GO:0005789">
    <property type="term" value="C:endoplasmic reticulum membrane"/>
    <property type="evidence" value="ECO:0007669"/>
    <property type="project" value="UniProtKB-SubCell"/>
</dbReference>
<name>A0A9Q0EK50_9TELE</name>
<evidence type="ECO:0000256" key="2">
    <source>
        <dbReference type="ARBA" id="ARBA00004969"/>
    </source>
</evidence>
<keyword evidence="18" id="KW-1185">Reference proteome</keyword>
<gene>
    <name evidence="17" type="ORF">NHX12_025424</name>
</gene>
<evidence type="ECO:0000313" key="17">
    <source>
        <dbReference type="EMBL" id="KAJ3608376.1"/>
    </source>
</evidence>
<dbReference type="PANTHER" id="PTHR15458">
    <property type="entry name" value="PHOSPHATIDYLETHANOLAMINE N-METHYLTRANSFERASE"/>
    <property type="match status" value="1"/>
</dbReference>
<dbReference type="GO" id="GO:0032259">
    <property type="term" value="P:methylation"/>
    <property type="evidence" value="ECO:0007669"/>
    <property type="project" value="UniProtKB-KW"/>
</dbReference>
<evidence type="ECO:0000256" key="7">
    <source>
        <dbReference type="ARBA" id="ARBA00022691"/>
    </source>
</evidence>
<keyword evidence="9" id="KW-0256">Endoplasmic reticulum</keyword>
<dbReference type="InterPro" id="IPR007318">
    <property type="entry name" value="Phopholipid_MeTrfase"/>
</dbReference>
<comment type="caution">
    <text evidence="17">The sequence shown here is derived from an EMBL/GenBank/DDBJ whole genome shotgun (WGS) entry which is preliminary data.</text>
</comment>